<name>A0A5A7QNK9_STRAF</name>
<evidence type="ECO:0000313" key="1">
    <source>
        <dbReference type="EMBL" id="GER46518.1"/>
    </source>
</evidence>
<gene>
    <name evidence="1" type="ORF">STAS_23568</name>
</gene>
<sequence length="159" mass="18587">MQRGQLIPQQRTLKIGIRTLPSFLQEILSGKPQRLLPMKLDSLKLPIWVLCGILPVKLLYDRFRLLKKDMVVMLLGILPDNEFLEKSRDTRFFMFPMLFGMDPVRRFRDRFNDWSSTRLVISIGISPDRMLFERSILLTKKRVASYVSSLPFVAIDTLS</sequence>
<dbReference type="GO" id="GO:0016740">
    <property type="term" value="F:transferase activity"/>
    <property type="evidence" value="ECO:0007669"/>
    <property type="project" value="UniProtKB-KW"/>
</dbReference>
<keyword evidence="1" id="KW-0808">Transferase</keyword>
<dbReference type="Proteomes" id="UP000325081">
    <property type="component" value="Unassembled WGS sequence"/>
</dbReference>
<protein>
    <submittedName>
        <fullName evidence="1">Aspartyl/glutamyl-tRNA(Asn/Gln) amidotransferasesubunit B</fullName>
    </submittedName>
</protein>
<keyword evidence="2" id="KW-1185">Reference proteome</keyword>
<organism evidence="1 2">
    <name type="scientific">Striga asiatica</name>
    <name type="common">Asiatic witchweed</name>
    <name type="synonym">Buchnera asiatica</name>
    <dbReference type="NCBI Taxonomy" id="4170"/>
    <lineage>
        <taxon>Eukaryota</taxon>
        <taxon>Viridiplantae</taxon>
        <taxon>Streptophyta</taxon>
        <taxon>Embryophyta</taxon>
        <taxon>Tracheophyta</taxon>
        <taxon>Spermatophyta</taxon>
        <taxon>Magnoliopsida</taxon>
        <taxon>eudicotyledons</taxon>
        <taxon>Gunneridae</taxon>
        <taxon>Pentapetalae</taxon>
        <taxon>asterids</taxon>
        <taxon>lamiids</taxon>
        <taxon>Lamiales</taxon>
        <taxon>Orobanchaceae</taxon>
        <taxon>Buchnereae</taxon>
        <taxon>Striga</taxon>
    </lineage>
</organism>
<dbReference type="EMBL" id="BKCP01007615">
    <property type="protein sequence ID" value="GER46518.1"/>
    <property type="molecule type" value="Genomic_DNA"/>
</dbReference>
<proteinExistence type="predicted"/>
<evidence type="ECO:0000313" key="2">
    <source>
        <dbReference type="Proteomes" id="UP000325081"/>
    </source>
</evidence>
<accession>A0A5A7QNK9</accession>
<comment type="caution">
    <text evidence="1">The sequence shown here is derived from an EMBL/GenBank/DDBJ whole genome shotgun (WGS) entry which is preliminary data.</text>
</comment>
<reference evidence="2" key="1">
    <citation type="journal article" date="2019" name="Curr. Biol.">
        <title>Genome Sequence of Striga asiatica Provides Insight into the Evolution of Plant Parasitism.</title>
        <authorList>
            <person name="Yoshida S."/>
            <person name="Kim S."/>
            <person name="Wafula E.K."/>
            <person name="Tanskanen J."/>
            <person name="Kim Y.M."/>
            <person name="Honaas L."/>
            <person name="Yang Z."/>
            <person name="Spallek T."/>
            <person name="Conn C.E."/>
            <person name="Ichihashi Y."/>
            <person name="Cheong K."/>
            <person name="Cui S."/>
            <person name="Der J.P."/>
            <person name="Gundlach H."/>
            <person name="Jiao Y."/>
            <person name="Hori C."/>
            <person name="Ishida J.K."/>
            <person name="Kasahara H."/>
            <person name="Kiba T."/>
            <person name="Kim M.S."/>
            <person name="Koo N."/>
            <person name="Laohavisit A."/>
            <person name="Lee Y.H."/>
            <person name="Lumba S."/>
            <person name="McCourt P."/>
            <person name="Mortimer J.C."/>
            <person name="Mutuku J.M."/>
            <person name="Nomura T."/>
            <person name="Sasaki-Sekimoto Y."/>
            <person name="Seto Y."/>
            <person name="Wang Y."/>
            <person name="Wakatake T."/>
            <person name="Sakakibara H."/>
            <person name="Demura T."/>
            <person name="Yamaguchi S."/>
            <person name="Yoneyama K."/>
            <person name="Manabe R.I."/>
            <person name="Nelson D.C."/>
            <person name="Schulman A.H."/>
            <person name="Timko M.P."/>
            <person name="dePamphilis C.W."/>
            <person name="Choi D."/>
            <person name="Shirasu K."/>
        </authorList>
    </citation>
    <scope>NUCLEOTIDE SEQUENCE [LARGE SCALE GENOMIC DNA]</scope>
    <source>
        <strain evidence="2">cv. UVA1</strain>
    </source>
</reference>
<dbReference type="AlphaFoldDB" id="A0A5A7QNK9"/>
<dbReference type="OrthoDB" id="928113at2759"/>